<dbReference type="RefSeq" id="WP_145233957.1">
    <property type="nucleotide sequence ID" value="NZ_CP036273.1"/>
</dbReference>
<accession>A0A517XM67</accession>
<evidence type="ECO:0000313" key="4">
    <source>
        <dbReference type="EMBL" id="QDU18572.1"/>
    </source>
</evidence>
<dbReference type="AlphaFoldDB" id="A0A517XM67"/>
<protein>
    <submittedName>
        <fullName evidence="4">Type II secretion system protein D</fullName>
    </submittedName>
</protein>
<evidence type="ECO:0000256" key="2">
    <source>
        <dbReference type="SAM" id="MobiDB-lite"/>
    </source>
</evidence>
<dbReference type="OrthoDB" id="9779724at2"/>
<feature type="region of interest" description="Disordered" evidence="2">
    <location>
        <begin position="579"/>
        <end position="623"/>
    </location>
</feature>
<evidence type="ECO:0000259" key="3">
    <source>
        <dbReference type="Pfam" id="PF00263"/>
    </source>
</evidence>
<dbReference type="PANTHER" id="PTHR30332">
    <property type="entry name" value="PROBABLE GENERAL SECRETION PATHWAY PROTEIN D"/>
    <property type="match status" value="1"/>
</dbReference>
<reference evidence="4 5" key="1">
    <citation type="submission" date="2019-02" db="EMBL/GenBank/DDBJ databases">
        <title>Deep-cultivation of Planctomycetes and their phenomic and genomic characterization uncovers novel biology.</title>
        <authorList>
            <person name="Wiegand S."/>
            <person name="Jogler M."/>
            <person name="Boedeker C."/>
            <person name="Pinto D."/>
            <person name="Vollmers J."/>
            <person name="Rivas-Marin E."/>
            <person name="Kohn T."/>
            <person name="Peeters S.H."/>
            <person name="Heuer A."/>
            <person name="Rast P."/>
            <person name="Oberbeckmann S."/>
            <person name="Bunk B."/>
            <person name="Jeske O."/>
            <person name="Meyerdierks A."/>
            <person name="Storesund J.E."/>
            <person name="Kallscheuer N."/>
            <person name="Luecker S."/>
            <person name="Lage O.M."/>
            <person name="Pohl T."/>
            <person name="Merkel B.J."/>
            <person name="Hornburger P."/>
            <person name="Mueller R.-W."/>
            <person name="Bruemmer F."/>
            <person name="Labrenz M."/>
            <person name="Spormann A.M."/>
            <person name="Op den Camp H."/>
            <person name="Overmann J."/>
            <person name="Amann R."/>
            <person name="Jetten M.S.M."/>
            <person name="Mascher T."/>
            <person name="Medema M.H."/>
            <person name="Devos D.P."/>
            <person name="Kaster A.-K."/>
            <person name="Ovreas L."/>
            <person name="Rohde M."/>
            <person name="Galperin M.Y."/>
            <person name="Jogler C."/>
        </authorList>
    </citation>
    <scope>NUCLEOTIDE SEQUENCE [LARGE SCALE GENOMIC DNA]</scope>
    <source>
        <strain evidence="4 5">ETA_A1</strain>
    </source>
</reference>
<dbReference type="KEGG" id="uli:ETAA1_04640"/>
<sequence>MHPTATHRRPILMGLVLTAGIAGLVQGQPPGLPALPAVAAQDTKVDPKNAPPDRDTGVANVKIDPRTNALIIPVGGFVRFDNKLPDIPADILVSREDFVQVRTDPNNPKVLLLTGRAPGLAQITLLFKDRPRQTYDVVVQPDFELLKTIIARTAPTANVDVTPGLGNTLILSGYVTTPQEADTIYRLAVSQVGGTPGNVINMLQIGGVQQVQIDVVIATVDRSEIRSRGFDFAVSGQSATFSSLVSGLLTPPTGFGSGTVAFSPNANLQLGIAPAGFFSALQALRTEGMAKFLAEPRVVTQSGRPAKFQAGGQQAILGPASGINGPGVQLEDIGTTLNVVPIVMGNGKIWLEVQPRTRTVNQGLGIQTTFGATPGFNQNSVEVAVELESGQTFAIGGLIQNSVQATANKVPVLGDLPYAGTLFSSIRYEERESELVILVTPRLVHPLDCNQVPRRLPGRETRSPDDYELFLENILEAPRGQRKVWNGRCYNAAWKCDPAGVYPCVGNVCYGPNGTMLPGGCATGNCGTPAAHGHAAQMVRPTPVTAPPAAPVTVTIPVQPAPVAPVTPVSAPSYEQPGVAPITPTLPPVVPADEPGNLRPVPGSPVESTPTEPAVLPAAPTGP</sequence>
<comment type="similarity">
    <text evidence="1">Belongs to the bacterial secretin family.</text>
</comment>
<dbReference type="PANTHER" id="PTHR30332:SF17">
    <property type="entry name" value="TYPE IV PILIATION SYSTEM PROTEIN DR_0774-RELATED"/>
    <property type="match status" value="1"/>
</dbReference>
<gene>
    <name evidence="4" type="primary">pulD_1</name>
    <name evidence="4" type="ORF">ETAA1_04640</name>
</gene>
<dbReference type="GO" id="GO:0015627">
    <property type="term" value="C:type II protein secretion system complex"/>
    <property type="evidence" value="ECO:0007669"/>
    <property type="project" value="TreeGrafter"/>
</dbReference>
<dbReference type="InterPro" id="IPR004846">
    <property type="entry name" value="T2SS/T3SS_dom"/>
</dbReference>
<dbReference type="EMBL" id="CP036273">
    <property type="protein sequence ID" value="QDU18572.1"/>
    <property type="molecule type" value="Genomic_DNA"/>
</dbReference>
<dbReference type="InterPro" id="IPR050810">
    <property type="entry name" value="Bact_Secretion_Sys_Channel"/>
</dbReference>
<keyword evidence="5" id="KW-1185">Reference proteome</keyword>
<dbReference type="GO" id="GO:0009306">
    <property type="term" value="P:protein secretion"/>
    <property type="evidence" value="ECO:0007669"/>
    <property type="project" value="InterPro"/>
</dbReference>
<dbReference type="InterPro" id="IPR001775">
    <property type="entry name" value="GspD/PilQ"/>
</dbReference>
<feature type="domain" description="Type II/III secretion system secretin-like" evidence="3">
    <location>
        <begin position="283"/>
        <end position="444"/>
    </location>
</feature>
<evidence type="ECO:0000256" key="1">
    <source>
        <dbReference type="RuleBase" id="RU004003"/>
    </source>
</evidence>
<organism evidence="4 5">
    <name type="scientific">Urbifossiella limnaea</name>
    <dbReference type="NCBI Taxonomy" id="2528023"/>
    <lineage>
        <taxon>Bacteria</taxon>
        <taxon>Pseudomonadati</taxon>
        <taxon>Planctomycetota</taxon>
        <taxon>Planctomycetia</taxon>
        <taxon>Gemmatales</taxon>
        <taxon>Gemmataceae</taxon>
        <taxon>Urbifossiella</taxon>
    </lineage>
</organism>
<dbReference type="Proteomes" id="UP000319576">
    <property type="component" value="Chromosome"/>
</dbReference>
<name>A0A517XM67_9BACT</name>
<evidence type="ECO:0000313" key="5">
    <source>
        <dbReference type="Proteomes" id="UP000319576"/>
    </source>
</evidence>
<proteinExistence type="inferred from homology"/>
<dbReference type="PRINTS" id="PR00811">
    <property type="entry name" value="BCTERIALGSPD"/>
</dbReference>
<dbReference type="Pfam" id="PF00263">
    <property type="entry name" value="Secretin"/>
    <property type="match status" value="1"/>
</dbReference>